<dbReference type="Proteomes" id="UP000439903">
    <property type="component" value="Unassembled WGS sequence"/>
</dbReference>
<accession>A0A8H4ARX7</accession>
<reference evidence="1 2" key="1">
    <citation type="journal article" date="2019" name="Environ. Microbiol.">
        <title>At the nexus of three kingdoms: the genome of the mycorrhizal fungus Gigaspora margarita provides insights into plant, endobacterial and fungal interactions.</title>
        <authorList>
            <person name="Venice F."/>
            <person name="Ghignone S."/>
            <person name="Salvioli di Fossalunga A."/>
            <person name="Amselem J."/>
            <person name="Novero M."/>
            <person name="Xianan X."/>
            <person name="Sedzielewska Toro K."/>
            <person name="Morin E."/>
            <person name="Lipzen A."/>
            <person name="Grigoriev I.V."/>
            <person name="Henrissat B."/>
            <person name="Martin F.M."/>
            <person name="Bonfante P."/>
        </authorList>
    </citation>
    <scope>NUCLEOTIDE SEQUENCE [LARGE SCALE GENOMIC DNA]</scope>
    <source>
        <strain evidence="1 2">BEG34</strain>
    </source>
</reference>
<dbReference type="EMBL" id="WTPW01000287">
    <property type="protein sequence ID" value="KAF0526550.1"/>
    <property type="molecule type" value="Genomic_DNA"/>
</dbReference>
<sequence length="133" mass="14827">MVNIIKHAKNVKNVEITKSKYNKLDYQDNFEVLSGEGFASSASSVVTNKTSEPERSHAEVDYLDLENLIEHEIQELATDVQIDKVADVAYQNHLTVNLDNTIFQDRTAKGIANLVVAKIKDGDDYSLKKASSL</sequence>
<protein>
    <submittedName>
        <fullName evidence="1">Uncharacterized protein</fullName>
    </submittedName>
</protein>
<name>A0A8H4ARX7_GIGMA</name>
<organism evidence="1 2">
    <name type="scientific">Gigaspora margarita</name>
    <dbReference type="NCBI Taxonomy" id="4874"/>
    <lineage>
        <taxon>Eukaryota</taxon>
        <taxon>Fungi</taxon>
        <taxon>Fungi incertae sedis</taxon>
        <taxon>Mucoromycota</taxon>
        <taxon>Glomeromycotina</taxon>
        <taxon>Glomeromycetes</taxon>
        <taxon>Diversisporales</taxon>
        <taxon>Gigasporaceae</taxon>
        <taxon>Gigaspora</taxon>
    </lineage>
</organism>
<gene>
    <name evidence="1" type="ORF">F8M41_014061</name>
</gene>
<keyword evidence="2" id="KW-1185">Reference proteome</keyword>
<comment type="caution">
    <text evidence="1">The sequence shown here is derived from an EMBL/GenBank/DDBJ whole genome shotgun (WGS) entry which is preliminary data.</text>
</comment>
<dbReference type="AlphaFoldDB" id="A0A8H4ARX7"/>
<evidence type="ECO:0000313" key="1">
    <source>
        <dbReference type="EMBL" id="KAF0526550.1"/>
    </source>
</evidence>
<dbReference type="OrthoDB" id="2471113at2759"/>
<evidence type="ECO:0000313" key="2">
    <source>
        <dbReference type="Proteomes" id="UP000439903"/>
    </source>
</evidence>
<proteinExistence type="predicted"/>